<dbReference type="EMBL" id="LGKP01000015">
    <property type="protein sequence ID" value="KPL88790.1"/>
    <property type="molecule type" value="Genomic_DNA"/>
</dbReference>
<dbReference type="AlphaFoldDB" id="A0A0P6Y7K9"/>
<reference evidence="1 2" key="1">
    <citation type="submission" date="2015-07" db="EMBL/GenBank/DDBJ databases">
        <title>Whole genome sequence of Herpetosiphon geysericola DSM 7119.</title>
        <authorList>
            <person name="Hemp J."/>
            <person name="Ward L.M."/>
            <person name="Pace L.A."/>
            <person name="Fischer W.W."/>
        </authorList>
    </citation>
    <scope>NUCLEOTIDE SEQUENCE [LARGE SCALE GENOMIC DNA]</scope>
    <source>
        <strain evidence="1 2">DSM 7119</strain>
    </source>
</reference>
<name>A0A0P6Y7K9_9CHLR</name>
<evidence type="ECO:0000313" key="2">
    <source>
        <dbReference type="Proteomes" id="UP000050277"/>
    </source>
</evidence>
<dbReference type="RefSeq" id="WP_054534085.1">
    <property type="nucleotide sequence ID" value="NZ_LGKP01000015.1"/>
</dbReference>
<comment type="caution">
    <text evidence="1">The sequence shown here is derived from an EMBL/GenBank/DDBJ whole genome shotgun (WGS) entry which is preliminary data.</text>
</comment>
<proteinExistence type="predicted"/>
<dbReference type="CDD" id="cd02970">
    <property type="entry name" value="PRX_like2"/>
    <property type="match status" value="1"/>
</dbReference>
<dbReference type="Pfam" id="PF13911">
    <property type="entry name" value="AhpC-TSA_2"/>
    <property type="match status" value="1"/>
</dbReference>
<dbReference type="SUPFAM" id="SSF52833">
    <property type="entry name" value="Thioredoxin-like"/>
    <property type="match status" value="1"/>
</dbReference>
<dbReference type="InterPro" id="IPR032801">
    <property type="entry name" value="PXL2A/B/C"/>
</dbReference>
<evidence type="ECO:0000313" key="1">
    <source>
        <dbReference type="EMBL" id="KPL88790.1"/>
    </source>
</evidence>
<keyword evidence="2" id="KW-1185">Reference proteome</keyword>
<accession>A0A0P6Y7K9</accession>
<dbReference type="InterPro" id="IPR036249">
    <property type="entry name" value="Thioredoxin-like_sf"/>
</dbReference>
<dbReference type="OrthoDB" id="9809746at2"/>
<gene>
    <name evidence="1" type="ORF">SE18_08870</name>
</gene>
<protein>
    <submittedName>
        <fullName evidence="1">Alkyl hydroperoxide reductase</fullName>
    </submittedName>
</protein>
<organism evidence="1 2">
    <name type="scientific">Herpetosiphon geysericola</name>
    <dbReference type="NCBI Taxonomy" id="70996"/>
    <lineage>
        <taxon>Bacteria</taxon>
        <taxon>Bacillati</taxon>
        <taxon>Chloroflexota</taxon>
        <taxon>Chloroflexia</taxon>
        <taxon>Herpetosiphonales</taxon>
        <taxon>Herpetosiphonaceae</taxon>
        <taxon>Herpetosiphon</taxon>
    </lineage>
</organism>
<sequence>MPRYQAGQTIDPRHLMSIADQAISIPHQQQLTHLQFRRFAGCPMCNLHIRAFIQGHAALAEAGIQEVAVFHSSKTAMFASHATAPFALIADPTKKLYAAFGVDSSIWAVLHPKSWLPALKGLFKHGAGTPEKGQNPLGLPADFLIAPDGTIVACKYGVHGYDQWSLSEVLQLAQHYQQRSVGH</sequence>
<dbReference type="PATRIC" id="fig|70996.4.peg.4326"/>
<dbReference type="STRING" id="70996.SE18_08870"/>
<dbReference type="Gene3D" id="3.40.30.10">
    <property type="entry name" value="Glutaredoxin"/>
    <property type="match status" value="1"/>
</dbReference>
<dbReference type="Proteomes" id="UP000050277">
    <property type="component" value="Unassembled WGS sequence"/>
</dbReference>